<keyword evidence="4 6" id="KW-0496">Mitochondrion</keyword>
<feature type="compositionally biased region" description="Basic and acidic residues" evidence="7">
    <location>
        <begin position="42"/>
        <end position="51"/>
    </location>
</feature>
<evidence type="ECO:0000313" key="9">
    <source>
        <dbReference type="Proteomes" id="UP000244406"/>
    </source>
</evidence>
<accession>A0A2V1AK67</accession>
<evidence type="ECO:0000256" key="1">
    <source>
        <dbReference type="ARBA" id="ARBA00004173"/>
    </source>
</evidence>
<dbReference type="GO" id="GO:0003735">
    <property type="term" value="F:structural constituent of ribosome"/>
    <property type="evidence" value="ECO:0007669"/>
    <property type="project" value="UniProtKB-UniRule"/>
</dbReference>
<dbReference type="GeneID" id="37001229"/>
<dbReference type="PIRSF" id="PIRSF029764">
    <property type="entry name" value="RSM25"/>
    <property type="match status" value="1"/>
</dbReference>
<evidence type="ECO:0000256" key="2">
    <source>
        <dbReference type="ARBA" id="ARBA00009864"/>
    </source>
</evidence>
<feature type="region of interest" description="Disordered" evidence="7">
    <location>
        <begin position="224"/>
        <end position="261"/>
    </location>
</feature>
<dbReference type="GO" id="GO:0005763">
    <property type="term" value="C:mitochondrial small ribosomal subunit"/>
    <property type="evidence" value="ECO:0007669"/>
    <property type="project" value="UniProtKB-UniRule"/>
</dbReference>
<evidence type="ECO:0000256" key="6">
    <source>
        <dbReference type="PIRNR" id="PIRNR029764"/>
    </source>
</evidence>
<comment type="caution">
    <text evidence="8">The sequence shown here is derived from an EMBL/GenBank/DDBJ whole genome shotgun (WGS) entry which is preliminary data.</text>
</comment>
<evidence type="ECO:0000256" key="4">
    <source>
        <dbReference type="ARBA" id="ARBA00023128"/>
    </source>
</evidence>
<feature type="compositionally biased region" description="Basic and acidic residues" evidence="7">
    <location>
        <begin position="226"/>
        <end position="236"/>
    </location>
</feature>
<feature type="region of interest" description="Disordered" evidence="7">
    <location>
        <begin position="34"/>
        <end position="83"/>
    </location>
</feature>
<comment type="subunit">
    <text evidence="6">Component of the mitochondrial small ribosomal subunit.</text>
</comment>
<keyword evidence="5 6" id="KW-0687">Ribonucleoprotein</keyword>
<evidence type="ECO:0000313" key="8">
    <source>
        <dbReference type="EMBL" id="PVH18309.1"/>
    </source>
</evidence>
<proteinExistence type="inferred from homology"/>
<comment type="similarity">
    <text evidence="2">Belongs to the mitochondrion-specific ribosomal protein mS23 family.</text>
</comment>
<dbReference type="PANTHER" id="PTHR37799:SF1">
    <property type="entry name" value="SMALL RIBOSOMAL SUBUNIT PROTEIN MS23"/>
    <property type="match status" value="1"/>
</dbReference>
<keyword evidence="3 6" id="KW-0689">Ribosomal protein</keyword>
<evidence type="ECO:0000256" key="3">
    <source>
        <dbReference type="ARBA" id="ARBA00022980"/>
    </source>
</evidence>
<dbReference type="PANTHER" id="PTHR37799">
    <property type="entry name" value="37S RIBOSOMAL PROTEIN S25, MITOCHONDRIAL"/>
    <property type="match status" value="1"/>
</dbReference>
<dbReference type="EMBL" id="PKFP01000008">
    <property type="protein sequence ID" value="PVH18309.1"/>
    <property type="molecule type" value="Genomic_DNA"/>
</dbReference>
<dbReference type="RefSeq" id="XP_025339249.1">
    <property type="nucleotide sequence ID" value="XM_025479776.1"/>
</dbReference>
<dbReference type="InterPro" id="IPR016939">
    <property type="entry name" value="Ribosomal_mS23_fun"/>
</dbReference>
<reference evidence="8 9" key="1">
    <citation type="submission" date="2017-12" db="EMBL/GenBank/DDBJ databases">
        <title>Genome Sequence of the Amphotericin B-resistant Candida duobushaemulonii strain, B09383.</title>
        <authorList>
            <person name="Chow N.A."/>
            <person name="Gade L."/>
            <person name="Batra D."/>
            <person name="Rowe L.A."/>
            <person name="Loparev V.N."/>
            <person name="Litvintseva A.P."/>
        </authorList>
    </citation>
    <scope>NUCLEOTIDE SEQUENCE [LARGE SCALE GENOMIC DNA]</scope>
    <source>
        <strain evidence="8 9">B09383</strain>
    </source>
</reference>
<dbReference type="Proteomes" id="UP000244406">
    <property type="component" value="Unassembled WGS sequence"/>
</dbReference>
<comment type="subcellular location">
    <subcellularLocation>
        <location evidence="1 6">Mitochondrion</location>
    </subcellularLocation>
</comment>
<dbReference type="AlphaFoldDB" id="A0A2V1AK67"/>
<dbReference type="Pfam" id="PF13741">
    <property type="entry name" value="MRP-S25"/>
    <property type="match status" value="1"/>
</dbReference>
<name>A0A2V1AK67_9ASCO</name>
<evidence type="ECO:0000256" key="5">
    <source>
        <dbReference type="ARBA" id="ARBA00023274"/>
    </source>
</evidence>
<organism evidence="8 9">
    <name type="scientific">Candidozyma duobushaemuli</name>
    <dbReference type="NCBI Taxonomy" id="1231522"/>
    <lineage>
        <taxon>Eukaryota</taxon>
        <taxon>Fungi</taxon>
        <taxon>Dikarya</taxon>
        <taxon>Ascomycota</taxon>
        <taxon>Saccharomycotina</taxon>
        <taxon>Pichiomycetes</taxon>
        <taxon>Metschnikowiaceae</taxon>
        <taxon>Candidozyma</taxon>
    </lineage>
</organism>
<gene>
    <name evidence="8" type="ORF">CXQ87_001229</name>
</gene>
<keyword evidence="9" id="KW-1185">Reference proteome</keyword>
<sequence length="261" mass="29975">MKIQHDASRVLERTSHFLRKGVITERPAWVSAVGSHPTGYDLTKRPKRFDAGRQPSDPQNDLYKKQGQFYNTRTSPRERRNTHASVNAVPKIKLLEDQLRDVFYHQHPWELARPKNTVENDGQDIAKCDWSHMLQVHKPLDGESVVQRTLHLLKQQPKTKNSLFEAYDQARFEFYQLRMADEMSSTVSREESAMFGAVYPISNMEWGTKKEQEAVDVWTQQAAEQTRAREATRDGSKAVAATEGDSSGSIWESTVVEEVEE</sequence>
<dbReference type="VEuPathDB" id="FungiDB:CXQ87_001229"/>
<evidence type="ECO:0000256" key="7">
    <source>
        <dbReference type="SAM" id="MobiDB-lite"/>
    </source>
</evidence>
<protein>
    <recommendedName>
        <fullName evidence="6">37S ribosomal protein S25, mitochondrial</fullName>
    </recommendedName>
</protein>